<dbReference type="EMBL" id="BMAV01015820">
    <property type="protein sequence ID" value="GFY66097.1"/>
    <property type="molecule type" value="Genomic_DNA"/>
</dbReference>
<proteinExistence type="predicted"/>
<dbReference type="AlphaFoldDB" id="A0A8X7CJ19"/>
<accession>A0A8X7CJ19</accession>
<dbReference type="Proteomes" id="UP000886998">
    <property type="component" value="Unassembled WGS sequence"/>
</dbReference>
<dbReference type="OrthoDB" id="416437at2759"/>
<sequence>MITTNIGVEDGIVNDAFGVLKNVELYSKDEHYAQLEAQDEPSTSMAIHKQQLKIWIEFLHQMTGQQYRHKAVPYVICKRGVLDFKWSPITMRSSNIPLVPTI</sequence>
<protein>
    <submittedName>
        <fullName evidence="1">Uncharacterized protein</fullName>
    </submittedName>
</protein>
<gene>
    <name evidence="1" type="ORF">TNIN_361301</name>
</gene>
<name>A0A8X7CJ19_9ARAC</name>
<reference evidence="1" key="1">
    <citation type="submission" date="2020-08" db="EMBL/GenBank/DDBJ databases">
        <title>Multicomponent nature underlies the extraordinary mechanical properties of spider dragline silk.</title>
        <authorList>
            <person name="Kono N."/>
            <person name="Nakamura H."/>
            <person name="Mori M."/>
            <person name="Yoshida Y."/>
            <person name="Ohtoshi R."/>
            <person name="Malay A.D."/>
            <person name="Moran D.A.P."/>
            <person name="Tomita M."/>
            <person name="Numata K."/>
            <person name="Arakawa K."/>
        </authorList>
    </citation>
    <scope>NUCLEOTIDE SEQUENCE</scope>
</reference>
<comment type="caution">
    <text evidence="1">The sequence shown here is derived from an EMBL/GenBank/DDBJ whole genome shotgun (WGS) entry which is preliminary data.</text>
</comment>
<keyword evidence="2" id="KW-1185">Reference proteome</keyword>
<evidence type="ECO:0000313" key="2">
    <source>
        <dbReference type="Proteomes" id="UP000886998"/>
    </source>
</evidence>
<evidence type="ECO:0000313" key="1">
    <source>
        <dbReference type="EMBL" id="GFY66097.1"/>
    </source>
</evidence>
<organism evidence="1 2">
    <name type="scientific">Trichonephila inaurata madagascariensis</name>
    <dbReference type="NCBI Taxonomy" id="2747483"/>
    <lineage>
        <taxon>Eukaryota</taxon>
        <taxon>Metazoa</taxon>
        <taxon>Ecdysozoa</taxon>
        <taxon>Arthropoda</taxon>
        <taxon>Chelicerata</taxon>
        <taxon>Arachnida</taxon>
        <taxon>Araneae</taxon>
        <taxon>Araneomorphae</taxon>
        <taxon>Entelegynae</taxon>
        <taxon>Araneoidea</taxon>
        <taxon>Nephilidae</taxon>
        <taxon>Trichonephila</taxon>
        <taxon>Trichonephila inaurata</taxon>
    </lineage>
</organism>